<proteinExistence type="predicted"/>
<keyword evidence="3" id="KW-1185">Reference proteome</keyword>
<keyword evidence="1" id="KW-0732">Signal</keyword>
<comment type="caution">
    <text evidence="2">The sequence shown here is derived from an EMBL/GenBank/DDBJ whole genome shotgun (WGS) entry which is preliminary data.</text>
</comment>
<protein>
    <submittedName>
        <fullName evidence="2">DUF3108 domain-containing protein</fullName>
    </submittedName>
</protein>
<dbReference type="InterPro" id="IPR021457">
    <property type="entry name" value="DUF3108"/>
</dbReference>
<reference evidence="2 3" key="1">
    <citation type="submission" date="2019-04" db="EMBL/GenBank/DDBJ databases">
        <title>Reference strain of H23.</title>
        <authorList>
            <person name="Luo X."/>
        </authorList>
    </citation>
    <scope>NUCLEOTIDE SEQUENCE [LARGE SCALE GENOMIC DNA]</scope>
    <source>
        <strain evidence="2 3">H23</strain>
    </source>
</reference>
<evidence type="ECO:0000256" key="1">
    <source>
        <dbReference type="SAM" id="SignalP"/>
    </source>
</evidence>
<dbReference type="OrthoDB" id="6007799at2"/>
<dbReference type="Pfam" id="PF11306">
    <property type="entry name" value="DUF3108"/>
    <property type="match status" value="1"/>
</dbReference>
<dbReference type="AlphaFoldDB" id="A0A4U5JPZ8"/>
<sequence>MIRPFALLLLLPLGLAYAQETAPQQAPAQNAPAADPAALPLAAPAQAPLQPFVADYEVYRAGKRVGDATLQVAKLDGDRWRVDLGLRGTRGLARLAGLNIEQSTLFDVVGGRYRPLSQATVRHAIFSGKENTGTYDWNNRTAVWEGDVKKERRAAVALQDGDMSALLINLAIVRDAQPGKHLQYRFVDDGRVRNHEYAVSTELEKVTVDDLDYNAMRVARVRSGNEETILWVSYGVPTPIRMVQRKDGEDVTDLRLIQYNRSQ</sequence>
<accession>A0A4U5JPZ8</accession>
<evidence type="ECO:0000313" key="2">
    <source>
        <dbReference type="EMBL" id="TKR30916.1"/>
    </source>
</evidence>
<evidence type="ECO:0000313" key="3">
    <source>
        <dbReference type="Proteomes" id="UP000308707"/>
    </source>
</evidence>
<dbReference type="EMBL" id="SZUA01000002">
    <property type="protein sequence ID" value="TKR30916.1"/>
    <property type="molecule type" value="Genomic_DNA"/>
</dbReference>
<dbReference type="RefSeq" id="WP_137267347.1">
    <property type="nucleotide sequence ID" value="NZ_SZUA01000002.1"/>
</dbReference>
<organism evidence="2 3">
    <name type="scientific">Luteimonas gilva</name>
    <dbReference type="NCBI Taxonomy" id="2572684"/>
    <lineage>
        <taxon>Bacteria</taxon>
        <taxon>Pseudomonadati</taxon>
        <taxon>Pseudomonadota</taxon>
        <taxon>Gammaproteobacteria</taxon>
        <taxon>Lysobacterales</taxon>
        <taxon>Lysobacteraceae</taxon>
        <taxon>Luteimonas</taxon>
    </lineage>
</organism>
<dbReference type="Proteomes" id="UP000308707">
    <property type="component" value="Unassembled WGS sequence"/>
</dbReference>
<name>A0A4U5JPZ8_9GAMM</name>
<feature type="signal peptide" evidence="1">
    <location>
        <begin position="1"/>
        <end position="18"/>
    </location>
</feature>
<feature type="chain" id="PRO_5020485870" evidence="1">
    <location>
        <begin position="19"/>
        <end position="263"/>
    </location>
</feature>
<gene>
    <name evidence="2" type="ORF">FCE95_12550</name>
</gene>